<dbReference type="InterPro" id="IPR016747">
    <property type="entry name" value="Phosphotransbutyrylase"/>
</dbReference>
<dbReference type="PANTHER" id="PTHR28008:SF1">
    <property type="entry name" value="DOMAIN PROTEIN, PUTATIVE (AFU_ORTHOLOGUE AFUA_3G10980)-RELATED"/>
    <property type="match status" value="1"/>
</dbReference>
<keyword evidence="1" id="KW-0812">Transmembrane</keyword>
<protein>
    <submittedName>
        <fullName evidence="3">VanZ family protein</fullName>
    </submittedName>
</protein>
<keyword evidence="1" id="KW-1133">Transmembrane helix</keyword>
<feature type="transmembrane region" description="Helical" evidence="1">
    <location>
        <begin position="120"/>
        <end position="137"/>
    </location>
</feature>
<dbReference type="RefSeq" id="WP_163179781.1">
    <property type="nucleotide sequence ID" value="NZ_JAAIWM010000003.1"/>
</dbReference>
<feature type="transmembrane region" description="Helical" evidence="1">
    <location>
        <begin position="65"/>
        <end position="81"/>
    </location>
</feature>
<evidence type="ECO:0000313" key="3">
    <source>
        <dbReference type="EMBL" id="NEY72332.1"/>
    </source>
</evidence>
<dbReference type="PANTHER" id="PTHR28008">
    <property type="entry name" value="DOMAIN PROTEIN, PUTATIVE (AFU_ORTHOLOGUE AFUA_3G10980)-RELATED"/>
    <property type="match status" value="1"/>
</dbReference>
<evidence type="ECO:0000313" key="4">
    <source>
        <dbReference type="Proteomes" id="UP000481043"/>
    </source>
</evidence>
<evidence type="ECO:0000256" key="1">
    <source>
        <dbReference type="SAM" id="Phobius"/>
    </source>
</evidence>
<keyword evidence="4" id="KW-1185">Reference proteome</keyword>
<dbReference type="NCBIfam" id="NF037970">
    <property type="entry name" value="vanZ_1"/>
    <property type="match status" value="1"/>
</dbReference>
<feature type="domain" description="VanZ-like" evidence="2">
    <location>
        <begin position="7"/>
        <end position="137"/>
    </location>
</feature>
<dbReference type="InterPro" id="IPR006976">
    <property type="entry name" value="VanZ-like"/>
</dbReference>
<reference evidence="3 4" key="1">
    <citation type="submission" date="2020-02" db="EMBL/GenBank/DDBJ databases">
        <title>Bacillus aquiflavi sp. nov., isolated from yellow water of strong flavor Chinese baijiu in Yibin region of China.</title>
        <authorList>
            <person name="Xie J."/>
        </authorList>
    </citation>
    <scope>NUCLEOTIDE SEQUENCE [LARGE SCALE GENOMIC DNA]</scope>
    <source>
        <strain evidence="3 4">SA4</strain>
    </source>
</reference>
<sequence>MKKFISWTAVILWMGLIFYLSSQLATESSKLSRGVTDVLLESVEKIAPDSKLHISDYNHIVRKNAHFFVYLVLGVLVINALDRRKKRSMLLAIGICILYAISDEFHQLFVPGRGAQVKDVFIDSAGACIGIVVYNLISRRIEGQGPRSSYYN</sequence>
<proteinExistence type="predicted"/>
<dbReference type="Pfam" id="PF04892">
    <property type="entry name" value="VanZ"/>
    <property type="match status" value="1"/>
</dbReference>
<evidence type="ECO:0000259" key="2">
    <source>
        <dbReference type="Pfam" id="PF04892"/>
    </source>
</evidence>
<name>A0A6M0Q7M3_9BACI</name>
<keyword evidence="1" id="KW-0472">Membrane</keyword>
<dbReference type="PIRSF" id="PIRSF019083">
    <property type="entry name" value="UCP019083_VanZ"/>
    <property type="match status" value="1"/>
</dbReference>
<gene>
    <name evidence="3" type="ORF">G4D63_11405</name>
</gene>
<accession>A0A6M0Q7M3</accession>
<organism evidence="3 4">
    <name type="scientific">Bacillus mesophilus</name>
    <dbReference type="NCBI Taxonomy" id="1808955"/>
    <lineage>
        <taxon>Bacteria</taxon>
        <taxon>Bacillati</taxon>
        <taxon>Bacillota</taxon>
        <taxon>Bacilli</taxon>
        <taxon>Bacillales</taxon>
        <taxon>Bacillaceae</taxon>
        <taxon>Bacillus</taxon>
    </lineage>
</organism>
<dbReference type="Proteomes" id="UP000481043">
    <property type="component" value="Unassembled WGS sequence"/>
</dbReference>
<dbReference type="AlphaFoldDB" id="A0A6M0Q7M3"/>
<dbReference type="EMBL" id="JAAIWM010000003">
    <property type="protein sequence ID" value="NEY72332.1"/>
    <property type="molecule type" value="Genomic_DNA"/>
</dbReference>
<feature type="transmembrane region" description="Helical" evidence="1">
    <location>
        <begin position="88"/>
        <end position="108"/>
    </location>
</feature>
<comment type="caution">
    <text evidence="3">The sequence shown here is derived from an EMBL/GenBank/DDBJ whole genome shotgun (WGS) entry which is preliminary data.</text>
</comment>